<feature type="domain" description="Xaa-Pro dipeptidyl-peptidase C-terminal" evidence="2">
    <location>
        <begin position="318"/>
        <end position="547"/>
    </location>
</feature>
<dbReference type="Pfam" id="PF08530">
    <property type="entry name" value="PepX_C"/>
    <property type="match status" value="1"/>
</dbReference>
<gene>
    <name evidence="3" type="ORF">GCM10009717_32780</name>
</gene>
<proteinExistence type="predicted"/>
<sequence>MLQIEHVGPGPVSPLAREEFVRMRDGIRLATDVYLPGAPVAPDAAPGDTVLIRLPYDKSGAYTYIPLIAEYFTARGYRVVAQDVRGKFRSEGEALLFVNEADDGYDTIDWIVNQAWSNGRVAMWGDSYYGYTQWAAVSSQHPALKAIAPRVTGTQLGEPVRAAAGARTRGVEWGITYLYPLTYFHSQDAYFWDLDPAHRPYSAQVEAVLAQLGSRSISYDQWYPRPVHLPRFPNGDPFDARPVPTLHTIGWWDNCAPLSWADVARIEQRPAWALNHFLRIESMDHESYYVDDAVEDRVEERTHEQLLAGLPRMLEPALAFFEVFVRGNGAPTDIPRVAWNLAGTPGMRASETWPPPDAAALELFAHAGGALSPEHPPAEPAHADWLHDPADPVPSSVANAFAFLLDAPDESALADRDDVIAFTTDPVAEDLDLTGPVRAEAVISSDGPVMDLFVRLLDVDEEGRAFRIARGQVHLRDATDAARVEVDLGQLGYRLRAGHRLRLHLSSSDAPEFIPQPGTGEDPWGATELTTNRQRLELGGDRPFRLTLTIASPGAWPAASTEPKGPTHV</sequence>
<keyword evidence="1" id="KW-0378">Hydrolase</keyword>
<dbReference type="SUPFAM" id="SSF53474">
    <property type="entry name" value="alpha/beta-Hydrolases"/>
    <property type="match status" value="1"/>
</dbReference>
<accession>A0ABN2R4Y6</accession>
<organism evidence="3 4">
    <name type="scientific">Agromyces allii</name>
    <dbReference type="NCBI Taxonomy" id="393607"/>
    <lineage>
        <taxon>Bacteria</taxon>
        <taxon>Bacillati</taxon>
        <taxon>Actinomycetota</taxon>
        <taxon>Actinomycetes</taxon>
        <taxon>Micrococcales</taxon>
        <taxon>Microbacteriaceae</taxon>
        <taxon>Agromyces</taxon>
    </lineage>
</organism>
<comment type="caution">
    <text evidence="3">The sequence shown here is derived from an EMBL/GenBank/DDBJ whole genome shotgun (WGS) entry which is preliminary data.</text>
</comment>
<dbReference type="RefSeq" id="WP_157415815.1">
    <property type="nucleotide sequence ID" value="NZ_BAAAMK010000009.1"/>
</dbReference>
<dbReference type="SMART" id="SM00939">
    <property type="entry name" value="PepX_C"/>
    <property type="match status" value="1"/>
</dbReference>
<evidence type="ECO:0000313" key="3">
    <source>
        <dbReference type="EMBL" id="GAA1963444.1"/>
    </source>
</evidence>
<keyword evidence="4" id="KW-1185">Reference proteome</keyword>
<dbReference type="InterPro" id="IPR000383">
    <property type="entry name" value="Xaa-Pro-like_dom"/>
</dbReference>
<dbReference type="Gene3D" id="2.60.120.260">
    <property type="entry name" value="Galactose-binding domain-like"/>
    <property type="match status" value="1"/>
</dbReference>
<dbReference type="NCBIfam" id="TIGR00976">
    <property type="entry name" value="CocE_NonD"/>
    <property type="match status" value="1"/>
</dbReference>
<evidence type="ECO:0000256" key="1">
    <source>
        <dbReference type="ARBA" id="ARBA00022801"/>
    </source>
</evidence>
<name>A0ABN2R4Y6_9MICO</name>
<dbReference type="Pfam" id="PF02129">
    <property type="entry name" value="Peptidase_S15"/>
    <property type="match status" value="1"/>
</dbReference>
<dbReference type="InterPro" id="IPR005674">
    <property type="entry name" value="CocE/Ser_esterase"/>
</dbReference>
<reference evidence="3 4" key="1">
    <citation type="journal article" date="2019" name="Int. J. Syst. Evol. Microbiol.">
        <title>The Global Catalogue of Microorganisms (GCM) 10K type strain sequencing project: providing services to taxonomists for standard genome sequencing and annotation.</title>
        <authorList>
            <consortium name="The Broad Institute Genomics Platform"/>
            <consortium name="The Broad Institute Genome Sequencing Center for Infectious Disease"/>
            <person name="Wu L."/>
            <person name="Ma J."/>
        </authorList>
    </citation>
    <scope>NUCLEOTIDE SEQUENCE [LARGE SCALE GENOMIC DNA]</scope>
    <source>
        <strain evidence="3 4">JCM 13584</strain>
    </source>
</reference>
<protein>
    <recommendedName>
        <fullName evidence="2">Xaa-Pro dipeptidyl-peptidase C-terminal domain-containing protein</fullName>
    </recommendedName>
</protein>
<dbReference type="InterPro" id="IPR029058">
    <property type="entry name" value="AB_hydrolase_fold"/>
</dbReference>
<dbReference type="Gene3D" id="3.40.50.1820">
    <property type="entry name" value="alpha/beta hydrolase"/>
    <property type="match status" value="1"/>
</dbReference>
<dbReference type="Proteomes" id="UP001499954">
    <property type="component" value="Unassembled WGS sequence"/>
</dbReference>
<dbReference type="Gene3D" id="1.10.3020.10">
    <property type="entry name" value="alpha-amino acid ester hydrolase ( Helical cap domain)"/>
    <property type="match status" value="1"/>
</dbReference>
<dbReference type="EMBL" id="BAAAMK010000009">
    <property type="protein sequence ID" value="GAA1963444.1"/>
    <property type="molecule type" value="Genomic_DNA"/>
</dbReference>
<dbReference type="InterPro" id="IPR008979">
    <property type="entry name" value="Galactose-bd-like_sf"/>
</dbReference>
<dbReference type="SUPFAM" id="SSF49785">
    <property type="entry name" value="Galactose-binding domain-like"/>
    <property type="match status" value="1"/>
</dbReference>
<evidence type="ECO:0000313" key="4">
    <source>
        <dbReference type="Proteomes" id="UP001499954"/>
    </source>
</evidence>
<evidence type="ECO:0000259" key="2">
    <source>
        <dbReference type="SMART" id="SM00939"/>
    </source>
</evidence>
<dbReference type="InterPro" id="IPR013736">
    <property type="entry name" value="Xaa-Pro_dipept_C"/>
</dbReference>